<dbReference type="EMBL" id="JBHSYQ010000003">
    <property type="protein sequence ID" value="MFC6996424.1"/>
    <property type="molecule type" value="Genomic_DNA"/>
</dbReference>
<evidence type="ECO:0000256" key="2">
    <source>
        <dbReference type="SAM" id="SignalP"/>
    </source>
</evidence>
<name>A0ABW2DF71_9BACT</name>
<dbReference type="Gene3D" id="3.40.50.12170">
    <property type="entry name" value="Uncharacterised protein PF07075, DUF1343"/>
    <property type="match status" value="1"/>
</dbReference>
<evidence type="ECO:0000313" key="5">
    <source>
        <dbReference type="EMBL" id="MFC6996424.1"/>
    </source>
</evidence>
<dbReference type="RefSeq" id="WP_066620301.1">
    <property type="nucleotide sequence ID" value="NZ_JBHSYQ010000003.1"/>
</dbReference>
<evidence type="ECO:0000259" key="3">
    <source>
        <dbReference type="Pfam" id="PF07075"/>
    </source>
</evidence>
<evidence type="ECO:0000259" key="4">
    <source>
        <dbReference type="Pfam" id="PF20732"/>
    </source>
</evidence>
<evidence type="ECO:0000313" key="6">
    <source>
        <dbReference type="Proteomes" id="UP001596405"/>
    </source>
</evidence>
<dbReference type="InterPro" id="IPR008302">
    <property type="entry name" value="NamZ"/>
</dbReference>
<feature type="compositionally biased region" description="Low complexity" evidence="1">
    <location>
        <begin position="28"/>
        <end position="44"/>
    </location>
</feature>
<feature type="region of interest" description="Disordered" evidence="1">
    <location>
        <begin position="28"/>
        <end position="54"/>
    </location>
</feature>
<keyword evidence="2" id="KW-0732">Signal</keyword>
<accession>A0ABW2DF71</accession>
<feature type="signal peptide" evidence="2">
    <location>
        <begin position="1"/>
        <end position="24"/>
    </location>
</feature>
<proteinExistence type="predicted"/>
<feature type="chain" id="PRO_5045260562" evidence="2">
    <location>
        <begin position="25"/>
        <end position="428"/>
    </location>
</feature>
<dbReference type="Pfam" id="PF20732">
    <property type="entry name" value="NamZ_C"/>
    <property type="match status" value="1"/>
</dbReference>
<dbReference type="InterPro" id="IPR048503">
    <property type="entry name" value="NamZ_C"/>
</dbReference>
<evidence type="ECO:0000256" key="1">
    <source>
        <dbReference type="SAM" id="MobiDB-lite"/>
    </source>
</evidence>
<gene>
    <name evidence="5" type="ORF">ACFQHR_02255</name>
</gene>
<dbReference type="PANTHER" id="PTHR42915:SF1">
    <property type="entry name" value="PEPTIDOGLYCAN BETA-N-ACETYLMURAMIDASE NAMZ"/>
    <property type="match status" value="1"/>
</dbReference>
<dbReference type="PROSITE" id="PS51257">
    <property type="entry name" value="PROKAR_LIPOPROTEIN"/>
    <property type="match status" value="1"/>
</dbReference>
<keyword evidence="6" id="KW-1185">Reference proteome</keyword>
<reference evidence="6" key="1">
    <citation type="journal article" date="2019" name="Int. J. Syst. Evol. Microbiol.">
        <title>The Global Catalogue of Microorganisms (GCM) 10K type strain sequencing project: providing services to taxonomists for standard genome sequencing and annotation.</title>
        <authorList>
            <consortium name="The Broad Institute Genomics Platform"/>
            <consortium name="The Broad Institute Genome Sequencing Center for Infectious Disease"/>
            <person name="Wu L."/>
            <person name="Ma J."/>
        </authorList>
    </citation>
    <scope>NUCLEOTIDE SEQUENCE [LARGE SCALE GENOMIC DNA]</scope>
    <source>
        <strain evidence="6">CGMCC 4.7393</strain>
    </source>
</reference>
<comment type="caution">
    <text evidence="5">The sequence shown here is derived from an EMBL/GenBank/DDBJ whole genome shotgun (WGS) entry which is preliminary data.</text>
</comment>
<dbReference type="PIRSF" id="PIRSF016719">
    <property type="entry name" value="UCP016719"/>
    <property type="match status" value="1"/>
</dbReference>
<dbReference type="Proteomes" id="UP001596405">
    <property type="component" value="Unassembled WGS sequence"/>
</dbReference>
<organism evidence="5 6">
    <name type="scientific">Rufibacter roseus</name>
    <dbReference type="NCBI Taxonomy" id="1567108"/>
    <lineage>
        <taxon>Bacteria</taxon>
        <taxon>Pseudomonadati</taxon>
        <taxon>Bacteroidota</taxon>
        <taxon>Cytophagia</taxon>
        <taxon>Cytophagales</taxon>
        <taxon>Hymenobacteraceae</taxon>
        <taxon>Rufibacter</taxon>
    </lineage>
</organism>
<protein>
    <submittedName>
        <fullName evidence="5">Exo-beta-N-acetylmuramidase NamZ domain-containing protein</fullName>
    </submittedName>
</protein>
<dbReference type="InterPro" id="IPR048502">
    <property type="entry name" value="NamZ_N"/>
</dbReference>
<dbReference type="Pfam" id="PF07075">
    <property type="entry name" value="NamZ_N"/>
    <property type="match status" value="1"/>
</dbReference>
<dbReference type="PANTHER" id="PTHR42915">
    <property type="entry name" value="HYPOTHETICAL 460 KDA PROTEIN IN FEUA-SIGW INTERGENIC REGION [PRECURSOR]"/>
    <property type="match status" value="1"/>
</dbReference>
<feature type="domain" description="Peptidoglycan beta-N-acetylmuramidase NamZ C-terminal" evidence="4">
    <location>
        <begin position="277"/>
        <end position="427"/>
    </location>
</feature>
<feature type="domain" description="Peptidoglycan beta-N-acetylmuramidase NamZ N-terminal" evidence="3">
    <location>
        <begin position="72"/>
        <end position="273"/>
    </location>
</feature>
<sequence length="428" mass="47783">MLKRFISYLSCGLLILAVSCSSCSKTSSPSTATTTQSAPPSSAKQNANAKPGLITGADQTEKYVPYLKGKRVGMVVNPSSTIGNKLSVDSLLSLGIKVVKVFGPEHGFRGNASNGAKVDDEVDAETGIPIISLYGKKKKPSKEDMADLDILIYDIQDVGVRFYTNINTLRDVMESCAEHNVEFMVLDRPNPHGYMVDGPILDKKYYSGIGQFPIPIAHGMTVGEFAQMINGEGWMTNGLKLDKEKLKIIKLANYNHDMPYVLPVNPSPNLNTPQSVMLYPSLCLFEGTIISQGRGTYMPFTVLGAPALKGKYEFNFTPVGIKGMSETPLHMNEVCYGLDLRNYDVEQLRKKRQINLGWMIEMYKAYPEKARFFDSSYSKQMGVIERLAGVADFRKQIEEGWTEEQIRETWQPGLKAFREQRKPYMLYP</sequence>
<dbReference type="Gene3D" id="3.90.1150.140">
    <property type="match status" value="1"/>
</dbReference>